<accession>A0ACC0IFE8</accession>
<dbReference type="EMBL" id="CM045763">
    <property type="protein sequence ID" value="KAI8024316.1"/>
    <property type="molecule type" value="Genomic_DNA"/>
</dbReference>
<protein>
    <submittedName>
        <fullName evidence="1">Uncharacterized protein</fullName>
    </submittedName>
</protein>
<reference evidence="1 2" key="1">
    <citation type="journal article" date="2022" name="Plant J.">
        <title>Chromosome-level genome of Camellia lanceoleosa provides a valuable resource for understanding genome evolution and self-incompatibility.</title>
        <authorList>
            <person name="Gong W."/>
            <person name="Xiao S."/>
            <person name="Wang L."/>
            <person name="Liao Z."/>
            <person name="Chang Y."/>
            <person name="Mo W."/>
            <person name="Hu G."/>
            <person name="Li W."/>
            <person name="Zhao G."/>
            <person name="Zhu H."/>
            <person name="Hu X."/>
            <person name="Ji K."/>
            <person name="Xiang X."/>
            <person name="Song Q."/>
            <person name="Yuan D."/>
            <person name="Jin S."/>
            <person name="Zhang L."/>
        </authorList>
    </citation>
    <scope>NUCLEOTIDE SEQUENCE [LARGE SCALE GENOMIC DNA]</scope>
    <source>
        <strain evidence="1">SQ_2022a</strain>
    </source>
</reference>
<sequence length="38" mass="4551">MIDFILQRRSILSPSLFPHQHPFLLSVQVFGSVNWKRR</sequence>
<comment type="caution">
    <text evidence="1">The sequence shown here is derived from an EMBL/GenBank/DDBJ whole genome shotgun (WGS) entry which is preliminary data.</text>
</comment>
<evidence type="ECO:0000313" key="1">
    <source>
        <dbReference type="EMBL" id="KAI8024316.1"/>
    </source>
</evidence>
<gene>
    <name evidence="1" type="ORF">LOK49_LG03G03552</name>
</gene>
<evidence type="ECO:0000313" key="2">
    <source>
        <dbReference type="Proteomes" id="UP001060215"/>
    </source>
</evidence>
<organism evidence="1 2">
    <name type="scientific">Camellia lanceoleosa</name>
    <dbReference type="NCBI Taxonomy" id="1840588"/>
    <lineage>
        <taxon>Eukaryota</taxon>
        <taxon>Viridiplantae</taxon>
        <taxon>Streptophyta</taxon>
        <taxon>Embryophyta</taxon>
        <taxon>Tracheophyta</taxon>
        <taxon>Spermatophyta</taxon>
        <taxon>Magnoliopsida</taxon>
        <taxon>eudicotyledons</taxon>
        <taxon>Gunneridae</taxon>
        <taxon>Pentapetalae</taxon>
        <taxon>asterids</taxon>
        <taxon>Ericales</taxon>
        <taxon>Theaceae</taxon>
        <taxon>Camellia</taxon>
    </lineage>
</organism>
<dbReference type="Proteomes" id="UP001060215">
    <property type="component" value="Chromosome 6"/>
</dbReference>
<keyword evidence="2" id="KW-1185">Reference proteome</keyword>
<name>A0ACC0IFE8_9ERIC</name>
<proteinExistence type="predicted"/>